<sequence>MIREQAVANSRQDGEKHGNVNSSNIFLDGQRYGIVSDAGLAKLMNPINWEVLSSLGYHAPEVTDTRKVSQASDVYSFGVMLLELVTRRRTNTDGGNGSTLVKWVRDFVHSEWSTDVIDEELRNKHLYAQEETVRVLQLGMECAVTLPERSPRMPEVVRMLEEISGIEPSGESRLDDRWEQPSVASRLEGLLVDLLPTDTDPINSGGAVRNISLRLKMCE</sequence>
<dbReference type="GO" id="GO:0004672">
    <property type="term" value="F:protein kinase activity"/>
    <property type="evidence" value="ECO:0007669"/>
    <property type="project" value="InterPro"/>
</dbReference>
<protein>
    <submittedName>
        <fullName evidence="3">Inactive receptor kinase</fullName>
    </submittedName>
</protein>
<dbReference type="SUPFAM" id="SSF56112">
    <property type="entry name" value="Protein kinase-like (PK-like)"/>
    <property type="match status" value="1"/>
</dbReference>
<organism evidence="3">
    <name type="scientific">Sesamum angustifolium</name>
    <dbReference type="NCBI Taxonomy" id="2727405"/>
    <lineage>
        <taxon>Eukaryota</taxon>
        <taxon>Viridiplantae</taxon>
        <taxon>Streptophyta</taxon>
        <taxon>Embryophyta</taxon>
        <taxon>Tracheophyta</taxon>
        <taxon>Spermatophyta</taxon>
        <taxon>Magnoliopsida</taxon>
        <taxon>eudicotyledons</taxon>
        <taxon>Gunneridae</taxon>
        <taxon>Pentapetalae</taxon>
        <taxon>asterids</taxon>
        <taxon>lamiids</taxon>
        <taxon>Lamiales</taxon>
        <taxon>Pedaliaceae</taxon>
        <taxon>Sesamum</taxon>
    </lineage>
</organism>
<feature type="domain" description="Protein kinase" evidence="2">
    <location>
        <begin position="1"/>
        <end position="163"/>
    </location>
</feature>
<dbReference type="GO" id="GO:0005524">
    <property type="term" value="F:ATP binding"/>
    <property type="evidence" value="ECO:0007669"/>
    <property type="project" value="InterPro"/>
</dbReference>
<evidence type="ECO:0000313" key="3">
    <source>
        <dbReference type="EMBL" id="KAL0317642.1"/>
    </source>
</evidence>
<reference evidence="3" key="1">
    <citation type="submission" date="2020-06" db="EMBL/GenBank/DDBJ databases">
        <authorList>
            <person name="Li T."/>
            <person name="Hu X."/>
            <person name="Zhang T."/>
            <person name="Song X."/>
            <person name="Zhang H."/>
            <person name="Dai N."/>
            <person name="Sheng W."/>
            <person name="Hou X."/>
            <person name="Wei L."/>
        </authorList>
    </citation>
    <scope>NUCLEOTIDE SEQUENCE</scope>
    <source>
        <strain evidence="3">G01</strain>
        <tissue evidence="3">Leaf</tissue>
    </source>
</reference>
<dbReference type="InterPro" id="IPR001245">
    <property type="entry name" value="Ser-Thr/Tyr_kinase_cat_dom"/>
</dbReference>
<keyword evidence="3" id="KW-0808">Transferase</keyword>
<reference evidence="3" key="2">
    <citation type="journal article" date="2024" name="Plant">
        <title>Genomic evolution and insights into agronomic trait innovations of Sesamum species.</title>
        <authorList>
            <person name="Miao H."/>
            <person name="Wang L."/>
            <person name="Qu L."/>
            <person name="Liu H."/>
            <person name="Sun Y."/>
            <person name="Le M."/>
            <person name="Wang Q."/>
            <person name="Wei S."/>
            <person name="Zheng Y."/>
            <person name="Lin W."/>
            <person name="Duan Y."/>
            <person name="Cao H."/>
            <person name="Xiong S."/>
            <person name="Wang X."/>
            <person name="Wei L."/>
            <person name="Li C."/>
            <person name="Ma Q."/>
            <person name="Ju M."/>
            <person name="Zhao R."/>
            <person name="Li G."/>
            <person name="Mu C."/>
            <person name="Tian Q."/>
            <person name="Mei H."/>
            <person name="Zhang T."/>
            <person name="Gao T."/>
            <person name="Zhang H."/>
        </authorList>
    </citation>
    <scope>NUCLEOTIDE SEQUENCE</scope>
    <source>
        <strain evidence="3">G01</strain>
    </source>
</reference>
<accession>A0AAW2LE31</accession>
<dbReference type="AlphaFoldDB" id="A0AAW2LE31"/>
<name>A0AAW2LE31_9LAMI</name>
<dbReference type="PROSITE" id="PS50011">
    <property type="entry name" value="PROTEIN_KINASE_DOM"/>
    <property type="match status" value="1"/>
</dbReference>
<dbReference type="Pfam" id="PF07714">
    <property type="entry name" value="PK_Tyr_Ser-Thr"/>
    <property type="match status" value="1"/>
</dbReference>
<proteinExistence type="predicted"/>
<feature type="region of interest" description="Disordered" evidence="1">
    <location>
        <begin position="1"/>
        <end position="20"/>
    </location>
</feature>
<dbReference type="InterPro" id="IPR011009">
    <property type="entry name" value="Kinase-like_dom_sf"/>
</dbReference>
<evidence type="ECO:0000259" key="2">
    <source>
        <dbReference type="PROSITE" id="PS50011"/>
    </source>
</evidence>
<dbReference type="PANTHER" id="PTHR48008">
    <property type="entry name" value="LEUCINE-RICH REPEAT RECEPTOR-LIKE PROTEIN KINASE IMK3-RELATED"/>
    <property type="match status" value="1"/>
</dbReference>
<evidence type="ECO:0000256" key="1">
    <source>
        <dbReference type="SAM" id="MobiDB-lite"/>
    </source>
</evidence>
<dbReference type="Gene3D" id="1.10.510.10">
    <property type="entry name" value="Transferase(Phosphotransferase) domain 1"/>
    <property type="match status" value="1"/>
</dbReference>
<dbReference type="InterPro" id="IPR052451">
    <property type="entry name" value="Ser/Thr_kinase-like"/>
</dbReference>
<gene>
    <name evidence="3" type="ORF">Sangu_2178500</name>
</gene>
<comment type="caution">
    <text evidence="3">The sequence shown here is derived from an EMBL/GenBank/DDBJ whole genome shotgun (WGS) entry which is preliminary data.</text>
</comment>
<dbReference type="EMBL" id="JACGWK010000014">
    <property type="protein sequence ID" value="KAL0317642.1"/>
    <property type="molecule type" value="Genomic_DNA"/>
</dbReference>
<keyword evidence="3" id="KW-0418">Kinase</keyword>
<dbReference type="PANTHER" id="PTHR48008:SF6">
    <property type="entry name" value="LEUCINE-RICH REPEAT RECEPTOR-LIKE PROTEIN KINASE IMK3-RELATED"/>
    <property type="match status" value="1"/>
</dbReference>
<dbReference type="InterPro" id="IPR000719">
    <property type="entry name" value="Prot_kinase_dom"/>
</dbReference>
<keyword evidence="3" id="KW-0675">Receptor</keyword>